<organism evidence="1">
    <name type="scientific">marine metagenome</name>
    <dbReference type="NCBI Taxonomy" id="408172"/>
    <lineage>
        <taxon>unclassified sequences</taxon>
        <taxon>metagenomes</taxon>
        <taxon>ecological metagenomes</taxon>
    </lineage>
</organism>
<name>A0A381YVN7_9ZZZZ</name>
<dbReference type="InterPro" id="IPR051082">
    <property type="entry name" value="Pentapeptide-BTB/POZ_domain"/>
</dbReference>
<dbReference type="SUPFAM" id="SSF141571">
    <property type="entry name" value="Pentapeptide repeat-like"/>
    <property type="match status" value="1"/>
</dbReference>
<dbReference type="Pfam" id="PF13576">
    <property type="entry name" value="Pentapeptide_3"/>
    <property type="match status" value="1"/>
</dbReference>
<proteinExistence type="predicted"/>
<protein>
    <recommendedName>
        <fullName evidence="2">Pentapeptide repeat-containing protein</fullName>
    </recommendedName>
</protein>
<dbReference type="Gene3D" id="2.160.20.80">
    <property type="entry name" value="E3 ubiquitin-protein ligase SopA"/>
    <property type="match status" value="1"/>
</dbReference>
<evidence type="ECO:0000313" key="1">
    <source>
        <dbReference type="EMBL" id="SVA81024.1"/>
    </source>
</evidence>
<evidence type="ECO:0008006" key="2">
    <source>
        <dbReference type="Google" id="ProtNLM"/>
    </source>
</evidence>
<dbReference type="Gene3D" id="2.20.110.10">
    <property type="entry name" value="Histone H3 K4-specific methyltransferase SET7/9 N-terminal domain"/>
    <property type="match status" value="1"/>
</dbReference>
<reference evidence="1" key="1">
    <citation type="submission" date="2018-05" db="EMBL/GenBank/DDBJ databases">
        <authorList>
            <person name="Lanie J.A."/>
            <person name="Ng W.-L."/>
            <person name="Kazmierczak K.M."/>
            <person name="Andrzejewski T.M."/>
            <person name="Davidsen T.M."/>
            <person name="Wayne K.J."/>
            <person name="Tettelin H."/>
            <person name="Glass J.I."/>
            <person name="Rusch D."/>
            <person name="Podicherti R."/>
            <person name="Tsui H.-C.T."/>
            <person name="Winkler M.E."/>
        </authorList>
    </citation>
    <scope>NUCLEOTIDE SEQUENCE</scope>
</reference>
<dbReference type="InterPro" id="IPR001646">
    <property type="entry name" value="5peptide_repeat"/>
</dbReference>
<dbReference type="SUPFAM" id="SSF82185">
    <property type="entry name" value="Histone H3 K4-specific methyltransferase SET7/9 N-terminal domain"/>
    <property type="match status" value="1"/>
</dbReference>
<dbReference type="Pfam" id="PF00805">
    <property type="entry name" value="Pentapeptide"/>
    <property type="match status" value="2"/>
</dbReference>
<gene>
    <name evidence="1" type="ORF">METZ01_LOCUS133878</name>
</gene>
<dbReference type="PANTHER" id="PTHR14136">
    <property type="entry name" value="BTB_POZ DOMAIN-CONTAINING PROTEIN KCTD9"/>
    <property type="match status" value="1"/>
</dbReference>
<dbReference type="EMBL" id="UINC01019168">
    <property type="protein sequence ID" value="SVA81024.1"/>
    <property type="molecule type" value="Genomic_DNA"/>
</dbReference>
<accession>A0A381YVN7</accession>
<dbReference type="AlphaFoldDB" id="A0A381YVN7"/>
<sequence length="391" mass="44400">MKKLILISALLFSFQLLAYDPQDLKKLIVTNECMKCDLSAIDMSFKDLSGADLYGANLEDANFVGADLEAANLSRVKAKGANFKGANLKFATLHTPDFTGANFEEADMTGARFEGSSGNFFDNPTIEDANFSGANLSNVYIGAYTISGANFSGANLKRADLMRNYDEDTNFEGAIFCRSYIPPKNKTKEYVKFKASILKELLKELGLNWRFQMKDNAWSSYNERTDQMGEWRTIHQRNDHCEENEFVDKDADILGIWIGCSHINRLRIGSCSGPDDEIISISRVDNQYITRSLTGNSQVRKGEITFKFDLNFNNGRKAAYWVEVWELSSSNFTLKNEYMHHFNKVNLQNGPYEKLYTSGKTMYKGYFRDGEPAGLWNYFDEQGNLIESIEF</sequence>
<dbReference type="PANTHER" id="PTHR14136:SF17">
    <property type="entry name" value="BTB_POZ DOMAIN-CONTAINING PROTEIN KCTD9"/>
    <property type="match status" value="1"/>
</dbReference>